<proteinExistence type="predicted"/>
<dbReference type="EMBL" id="LAZR01053029">
    <property type="protein sequence ID" value="KKK81653.1"/>
    <property type="molecule type" value="Genomic_DNA"/>
</dbReference>
<evidence type="ECO:0000313" key="1">
    <source>
        <dbReference type="EMBL" id="KKK81653.1"/>
    </source>
</evidence>
<dbReference type="AlphaFoldDB" id="A0A0F8YJR4"/>
<reference evidence="1" key="1">
    <citation type="journal article" date="2015" name="Nature">
        <title>Complex archaea that bridge the gap between prokaryotes and eukaryotes.</title>
        <authorList>
            <person name="Spang A."/>
            <person name="Saw J.H."/>
            <person name="Jorgensen S.L."/>
            <person name="Zaremba-Niedzwiedzka K."/>
            <person name="Martijn J."/>
            <person name="Lind A.E."/>
            <person name="van Eijk R."/>
            <person name="Schleper C."/>
            <person name="Guy L."/>
            <person name="Ettema T.J."/>
        </authorList>
    </citation>
    <scope>NUCLEOTIDE SEQUENCE</scope>
</reference>
<accession>A0A0F8YJR4</accession>
<comment type="caution">
    <text evidence="1">The sequence shown here is derived from an EMBL/GenBank/DDBJ whole genome shotgun (WGS) entry which is preliminary data.</text>
</comment>
<organism evidence="1">
    <name type="scientific">marine sediment metagenome</name>
    <dbReference type="NCBI Taxonomy" id="412755"/>
    <lineage>
        <taxon>unclassified sequences</taxon>
        <taxon>metagenomes</taxon>
        <taxon>ecological metagenomes</taxon>
    </lineage>
</organism>
<protein>
    <submittedName>
        <fullName evidence="1">Uncharacterized protein</fullName>
    </submittedName>
</protein>
<sequence>MSNKEISKKLEELYKLALETKEVGVGLAVVEYMRIVGMAQEGEER</sequence>
<name>A0A0F8YJR4_9ZZZZ</name>
<gene>
    <name evidence="1" type="ORF">LCGC14_2811290</name>
</gene>